<feature type="compositionally biased region" description="Acidic residues" evidence="9">
    <location>
        <begin position="575"/>
        <end position="585"/>
    </location>
</feature>
<dbReference type="GO" id="GO:0035082">
    <property type="term" value="P:axoneme assembly"/>
    <property type="evidence" value="ECO:0007669"/>
    <property type="project" value="TreeGrafter"/>
</dbReference>
<feature type="compositionally biased region" description="Basic and acidic residues" evidence="9">
    <location>
        <begin position="151"/>
        <end position="197"/>
    </location>
</feature>
<comment type="function">
    <text evidence="1">Cilium-specific protein required for cilia structures.</text>
</comment>
<dbReference type="Proteomes" id="UP000694920">
    <property type="component" value="Unplaced"/>
</dbReference>
<dbReference type="PROSITE" id="PS51450">
    <property type="entry name" value="LRR"/>
    <property type="match status" value="5"/>
</dbReference>
<evidence type="ECO:0000256" key="9">
    <source>
        <dbReference type="SAM" id="MobiDB-lite"/>
    </source>
</evidence>
<proteinExistence type="inferred from homology"/>
<keyword evidence="10" id="KW-1185">Reference proteome</keyword>
<dbReference type="SUPFAM" id="SSF52075">
    <property type="entry name" value="Outer arm dynein light chain 1"/>
    <property type="match status" value="1"/>
</dbReference>
<dbReference type="PANTHER" id="PTHR45973:SF9">
    <property type="entry name" value="LEUCINE-RICH REPEAT-CONTAINING PROTEIN 46"/>
    <property type="match status" value="1"/>
</dbReference>
<dbReference type="CTD" id="318856"/>
<feature type="region of interest" description="Disordered" evidence="9">
    <location>
        <begin position="567"/>
        <end position="606"/>
    </location>
</feature>
<dbReference type="SMART" id="SM00365">
    <property type="entry name" value="LRR_SD22"/>
    <property type="match status" value="5"/>
</dbReference>
<comment type="subcellular location">
    <subcellularLocation>
        <location evidence="2">Cell projection</location>
        <location evidence="2">Cilium</location>
    </subcellularLocation>
</comment>
<dbReference type="RefSeq" id="XP_024944344.1">
    <property type="nucleotide sequence ID" value="XM_025088576.1"/>
</dbReference>
<dbReference type="FunFam" id="3.80.10.10:FF:000166">
    <property type="entry name" value="Dynein assembly factor 1, axonemal"/>
    <property type="match status" value="1"/>
</dbReference>
<gene>
    <name evidence="11" type="primary">LOC107271288</name>
</gene>
<organism evidence="10 11">
    <name type="scientific">Cephus cinctus</name>
    <name type="common">Wheat stem sawfly</name>
    <dbReference type="NCBI Taxonomy" id="211228"/>
    <lineage>
        <taxon>Eukaryota</taxon>
        <taxon>Metazoa</taxon>
        <taxon>Ecdysozoa</taxon>
        <taxon>Arthropoda</taxon>
        <taxon>Hexapoda</taxon>
        <taxon>Insecta</taxon>
        <taxon>Pterygota</taxon>
        <taxon>Neoptera</taxon>
        <taxon>Endopterygota</taxon>
        <taxon>Hymenoptera</taxon>
        <taxon>Cephoidea</taxon>
        <taxon>Cephidae</taxon>
        <taxon>Cephus</taxon>
    </lineage>
</organism>
<feature type="compositionally biased region" description="Basic and acidic residues" evidence="9">
    <location>
        <begin position="211"/>
        <end position="236"/>
    </location>
</feature>
<reference evidence="11" key="1">
    <citation type="submission" date="2025-08" db="UniProtKB">
        <authorList>
            <consortium name="RefSeq"/>
        </authorList>
    </citation>
    <scope>IDENTIFICATION</scope>
</reference>
<dbReference type="AlphaFoldDB" id="A0AAJ7W4M3"/>
<evidence type="ECO:0000256" key="3">
    <source>
        <dbReference type="ARBA" id="ARBA00006453"/>
    </source>
</evidence>
<feature type="region of interest" description="Disordered" evidence="9">
    <location>
        <begin position="1"/>
        <end position="34"/>
    </location>
</feature>
<evidence type="ECO:0000256" key="4">
    <source>
        <dbReference type="ARBA" id="ARBA00022614"/>
    </source>
</evidence>
<accession>A0AAJ7W4M3</accession>
<sequence>MDQLDHLQEASDGEADGRRDSSEGNNEIFTEDPDTVMDSMTQECLNSASLVEHGYSSTLNLPSRIDNTLDLSSEIDRERMIIDRDKENFDNPYVTFGETEKLLQDQEGLMSDHDYDSGTVFTQTDQIIYDQEDAESDLQELPSVQEMEMPLSREEITSSIRDTERKLRKRKDEIEKQELGSIDHSDRDPGHDRKQPDDLSMQEEAVSCQDHLPDKTEFLDHPMDHNNDTSIDGSDREKDRTIIQIENRINEDSEIDTLFEDLKRNEERVYIKGKIYEFDEKKHGVRMTEKLIKKQCKDNKLYQTPYLNDVLYLHYKGFSFIENLEKYTGLKTLWLESNGIREISNLENQTELKCLYLHHNLIGKIENLECLVKLDTLNLSHNSIRKIENLDSLKYLNSLYLSHNYLRDTEDLEHLRNLDNLSILDLSHNRIETIDLIDILGEMKSLRVLTLTGNPVIKSTKMYRKSLTLKCKNLQYLDERPVFPRDRACAEAWMRGGIEEEAAERQRWIMAEQKKINDSVAALINKRKRFQAVANLEQIQKDQKENEEAVKKCTDRNLDLLKLDSKKSSISKSSDDEDDDEEEDAKDEKNELENPLIDFQNYPSTNPDGNIQELLLPWKAEVTEKNGSSRLIEEISEVTEYIAGDAERKRLGKRILENRDSLDDPPGGYIRGRELASYNKVINEINKNSEKIITPRKWKGTADSDANPINSVQMTFSGDTSDLNDPVESAECTVTEILKNSADEINKDADQTGDKKMNLKIEKNSKINKNAISSQISSIRSDMKEFCLSMDKFTEENSIIYENGEVREFWNSTKMDECIPLAEIKPQVKDKECTSINNNENLSSSPDIEGLIRNMNSLTLDMSIDSPESSIKITENDEEFQIFKKEPTLTNEPVQEIKERKELSNNSTDILENCKKHLKKEANKFTMRKSPLIEDYVSTLIKATEAAPNEAADKISEKCQVTVRKVTKTLEMQVAEHDAT</sequence>
<dbReference type="KEGG" id="ccin:107271288"/>
<protein>
    <recommendedName>
        <fullName evidence="8">Dynein axonemal assembly factor 1 homolog</fullName>
    </recommendedName>
</protein>
<dbReference type="InterPro" id="IPR001611">
    <property type="entry name" value="Leu-rich_rpt"/>
</dbReference>
<evidence type="ECO:0000256" key="6">
    <source>
        <dbReference type="ARBA" id="ARBA00023069"/>
    </source>
</evidence>
<evidence type="ECO:0000313" key="10">
    <source>
        <dbReference type="Proteomes" id="UP000694920"/>
    </source>
</evidence>
<evidence type="ECO:0000256" key="1">
    <source>
        <dbReference type="ARBA" id="ARBA00003843"/>
    </source>
</evidence>
<evidence type="ECO:0000256" key="2">
    <source>
        <dbReference type="ARBA" id="ARBA00004138"/>
    </source>
</evidence>
<keyword evidence="7" id="KW-0966">Cell projection</keyword>
<feature type="region of interest" description="Disordered" evidence="9">
    <location>
        <begin position="141"/>
        <end position="236"/>
    </location>
</feature>
<dbReference type="InterPro" id="IPR050576">
    <property type="entry name" value="Cilia_flagella_integrity"/>
</dbReference>
<dbReference type="GO" id="GO:0070840">
    <property type="term" value="F:dynein complex binding"/>
    <property type="evidence" value="ECO:0007669"/>
    <property type="project" value="TreeGrafter"/>
</dbReference>
<dbReference type="Gene3D" id="3.80.10.10">
    <property type="entry name" value="Ribonuclease Inhibitor"/>
    <property type="match status" value="2"/>
</dbReference>
<feature type="compositionally biased region" description="Basic and acidic residues" evidence="9">
    <location>
        <begin position="1"/>
        <end position="22"/>
    </location>
</feature>
<evidence type="ECO:0000256" key="7">
    <source>
        <dbReference type="ARBA" id="ARBA00023273"/>
    </source>
</evidence>
<evidence type="ECO:0000256" key="8">
    <source>
        <dbReference type="ARBA" id="ARBA00024433"/>
    </source>
</evidence>
<dbReference type="Pfam" id="PF14580">
    <property type="entry name" value="LRR_9"/>
    <property type="match status" value="1"/>
</dbReference>
<evidence type="ECO:0000313" key="11">
    <source>
        <dbReference type="RefSeq" id="XP_024944344.1"/>
    </source>
</evidence>
<dbReference type="PANTHER" id="PTHR45973">
    <property type="entry name" value="PROTEIN PHOSPHATASE 1 REGULATORY SUBUNIT SDS22-RELATED"/>
    <property type="match status" value="1"/>
</dbReference>
<comment type="similarity">
    <text evidence="3">Belongs to the DNAAF1 family.</text>
</comment>
<dbReference type="GeneID" id="107271288"/>
<evidence type="ECO:0000256" key="5">
    <source>
        <dbReference type="ARBA" id="ARBA00022737"/>
    </source>
</evidence>
<dbReference type="InterPro" id="IPR032675">
    <property type="entry name" value="LRR_dom_sf"/>
</dbReference>
<dbReference type="GO" id="GO:0005930">
    <property type="term" value="C:axoneme"/>
    <property type="evidence" value="ECO:0007669"/>
    <property type="project" value="TreeGrafter"/>
</dbReference>
<keyword evidence="6" id="KW-0969">Cilium</keyword>
<keyword evidence="4" id="KW-0433">Leucine-rich repeat</keyword>
<name>A0AAJ7W4M3_CEPCN</name>
<keyword evidence="5" id="KW-0677">Repeat</keyword>